<gene>
    <name evidence="1" type="ORF">FHR82_004418</name>
</gene>
<organism evidence="1 2">
    <name type="scientific">Actinophytocola algeriensis</name>
    <dbReference type="NCBI Taxonomy" id="1768010"/>
    <lineage>
        <taxon>Bacteria</taxon>
        <taxon>Bacillati</taxon>
        <taxon>Actinomycetota</taxon>
        <taxon>Actinomycetes</taxon>
        <taxon>Pseudonocardiales</taxon>
        <taxon>Pseudonocardiaceae</taxon>
    </lineage>
</organism>
<dbReference type="RefSeq" id="WP_184812277.1">
    <property type="nucleotide sequence ID" value="NZ_JACHJQ010000004.1"/>
</dbReference>
<accession>A0A7W7VFD2</accession>
<keyword evidence="2" id="KW-1185">Reference proteome</keyword>
<protein>
    <submittedName>
        <fullName evidence="1">Uncharacterized protein</fullName>
    </submittedName>
</protein>
<dbReference type="Proteomes" id="UP000520767">
    <property type="component" value="Unassembled WGS sequence"/>
</dbReference>
<name>A0A7W7VFD2_9PSEU</name>
<evidence type="ECO:0000313" key="1">
    <source>
        <dbReference type="EMBL" id="MBB4908176.1"/>
    </source>
</evidence>
<proteinExistence type="predicted"/>
<reference evidence="1 2" key="1">
    <citation type="submission" date="2020-08" db="EMBL/GenBank/DDBJ databases">
        <title>Genomic Encyclopedia of Type Strains, Phase III (KMG-III): the genomes of soil and plant-associated and newly described type strains.</title>
        <authorList>
            <person name="Whitman W."/>
        </authorList>
    </citation>
    <scope>NUCLEOTIDE SEQUENCE [LARGE SCALE GENOMIC DNA]</scope>
    <source>
        <strain evidence="1 2">CECT 8960</strain>
    </source>
</reference>
<comment type="caution">
    <text evidence="1">The sequence shown here is derived from an EMBL/GenBank/DDBJ whole genome shotgun (WGS) entry which is preliminary data.</text>
</comment>
<dbReference type="AlphaFoldDB" id="A0A7W7VFD2"/>
<evidence type="ECO:0000313" key="2">
    <source>
        <dbReference type="Proteomes" id="UP000520767"/>
    </source>
</evidence>
<sequence length="133" mass="15273">MSMAWERTRRRYELTHAVLAEVTRTGRPDIPAGLLGEIDTLYGDLDTFLSDLRRRWYLMFDARLDALLEHSPPDMARAVAGLRRDLDREQPAFRLLFDAHPARTAVDDHHRTTLRAATGVDQPVAHARTRRVS</sequence>
<dbReference type="EMBL" id="JACHJQ010000004">
    <property type="protein sequence ID" value="MBB4908176.1"/>
    <property type="molecule type" value="Genomic_DNA"/>
</dbReference>